<dbReference type="PANTHER" id="PTHR33116">
    <property type="entry name" value="REVERSE TRANSCRIPTASE ZINC-BINDING DOMAIN-CONTAINING PROTEIN-RELATED-RELATED"/>
    <property type="match status" value="1"/>
</dbReference>
<dbReference type="AlphaFoldDB" id="A0AAV6Y7V7"/>
<comment type="caution">
    <text evidence="2">The sequence shown here is derived from an EMBL/GenBank/DDBJ whole genome shotgun (WGS) entry which is preliminary data.</text>
</comment>
<dbReference type="Pfam" id="PF00078">
    <property type="entry name" value="RVT_1"/>
    <property type="match status" value="1"/>
</dbReference>
<protein>
    <recommendedName>
        <fullName evidence="1">Reverse transcriptase domain-containing protein</fullName>
    </recommendedName>
</protein>
<dbReference type="PROSITE" id="PS50878">
    <property type="entry name" value="RT_POL"/>
    <property type="match status" value="1"/>
</dbReference>
<dbReference type="InterPro" id="IPR012337">
    <property type="entry name" value="RNaseH-like_sf"/>
</dbReference>
<reference evidence="2" key="1">
    <citation type="submission" date="2019-10" db="EMBL/GenBank/DDBJ databases">
        <authorList>
            <person name="Zhang R."/>
            <person name="Pan Y."/>
            <person name="Wang J."/>
            <person name="Ma R."/>
            <person name="Yu S."/>
        </authorList>
    </citation>
    <scope>NUCLEOTIDE SEQUENCE</scope>
    <source>
        <strain evidence="2">LA-IB0</strain>
        <tissue evidence="2">Leaf</tissue>
    </source>
</reference>
<dbReference type="SUPFAM" id="SSF56219">
    <property type="entry name" value="DNase I-like"/>
    <property type="match status" value="1"/>
</dbReference>
<dbReference type="CDD" id="cd06222">
    <property type="entry name" value="RNase_H_like"/>
    <property type="match status" value="1"/>
</dbReference>
<evidence type="ECO:0000313" key="3">
    <source>
        <dbReference type="Proteomes" id="UP000826271"/>
    </source>
</evidence>
<dbReference type="InterPro" id="IPR036691">
    <property type="entry name" value="Endo/exonu/phosph_ase_sf"/>
</dbReference>
<dbReference type="InterPro" id="IPR002156">
    <property type="entry name" value="RNaseH_domain"/>
</dbReference>
<dbReference type="InterPro" id="IPR000477">
    <property type="entry name" value="RT_dom"/>
</dbReference>
<name>A0AAV6Y7V7_9LAMI</name>
<dbReference type="Gene3D" id="3.30.420.10">
    <property type="entry name" value="Ribonuclease H-like superfamily/Ribonuclease H"/>
    <property type="match status" value="1"/>
</dbReference>
<gene>
    <name evidence="2" type="ORF">BUALT_Bualt02G0110400</name>
</gene>
<keyword evidence="3" id="KW-1185">Reference proteome</keyword>
<dbReference type="InterPro" id="IPR043502">
    <property type="entry name" value="DNA/RNA_pol_sf"/>
</dbReference>
<feature type="domain" description="Reverse transcriptase" evidence="1">
    <location>
        <begin position="345"/>
        <end position="602"/>
    </location>
</feature>
<dbReference type="InterPro" id="IPR036397">
    <property type="entry name" value="RNaseH_sf"/>
</dbReference>
<evidence type="ECO:0000259" key="1">
    <source>
        <dbReference type="PROSITE" id="PS50878"/>
    </source>
</evidence>
<sequence length="1088" mass="125641">METQDPINELIAQTSDLKCPDEPIPTMSHSKKPTNQFTLIAKVITDRDLNSYAIRNTLLKAWGIGNSISVKTLETNTLAFIFDKEEQKIDLSKTMMWIQAYNLPVIYTNQENAELIGNSVGTYIKADLAKDTMKWKKTLRIRIEVEDINRPLKDKISLRCSDDKVILVEIRYEKLGDFCYVWGSLTHKLQTCPDTPKHPSDKSSPLPFGPWIKSNHRANDANIQLRLDRAIANQDWTLLYPHAFVHHLPAIFSDHAPILLFTVPDSHGNFIPFHFEDMWSRHPFCHQTILESWSVSKQGSPSFQLHSRLKSLCTHLSKWNKKEFGHCQDHIEHVSRLIEDYQAKPQTAYNISMEESLQNELESLKRVEMMWRQKAIQYWLTDGDANTRFFHLTAVRYGRYNCIHSLTLESGDKVSEWLDIGQKAFMAIKIDLSKAYDRIEWPLMLKVLSIFGFHDNFVHLVSQCISTPTFSALANGSPCGYFKSTRGIRQGDPLSPYLFILYVELLSRMINRAESEGKIHGIIVARTAPVVSHLLYADDLNIFCRATKEEATEIKGILQMFESWSSQRANSSKSFIHFSRNTSENLKHKLLRKLASWKARNLSQAARLVLIKSVAQAIPLYHRATFILPKLLSSKLDLLMMRFWWGSDPDKNPLALKKWNYLCLPKNFGGLGFRKMHETNLAMISKIAWKVVSASDKVRVQMFYARYLRNFEFLETHNCHFEASWIWRDILLCKDIIRKGICFKVSVNSSIGIWYDPWIPTIEGFKPPLPNPFSTEIHYVRYIMDLSRQQWDVAKCFQIFPTQIAHEILKIHIPPLVEQKGPLWIPSKSGVLTLKSVYKCIIQPQLPASQSLLDKLIWKLKVRDRHKIFIWRAIHDILPTRGRISGSLVHPMPVYNPPMVFVSMELEVGVFPSPISPSMRQPPSGVLKVNTDIAFVNGKSDGVLVVRNHDAEIVYAKSWISWDHNSNSAETFAIRQAMEFMHSKAFEDVHFESDSLLALSWISGCKTDIEWAAKTDVEEARRFWKKWPRWKLSKIHRQANVVANDLAKWALKMNWDNVILPKDFHLFCLVFLTFPLLGSGCKDLLFYL</sequence>
<dbReference type="EMBL" id="WHWC01000002">
    <property type="protein sequence ID" value="KAG8388292.1"/>
    <property type="molecule type" value="Genomic_DNA"/>
</dbReference>
<accession>A0AAV6Y7V7</accession>
<dbReference type="PANTHER" id="PTHR33116:SF86">
    <property type="entry name" value="REVERSE TRANSCRIPTASE DOMAIN-CONTAINING PROTEIN"/>
    <property type="match status" value="1"/>
</dbReference>
<dbReference type="Proteomes" id="UP000826271">
    <property type="component" value="Unassembled WGS sequence"/>
</dbReference>
<dbReference type="SUPFAM" id="SSF53098">
    <property type="entry name" value="Ribonuclease H-like"/>
    <property type="match status" value="1"/>
</dbReference>
<dbReference type="Pfam" id="PF13456">
    <property type="entry name" value="RVT_3"/>
    <property type="match status" value="1"/>
</dbReference>
<dbReference type="GO" id="GO:0004523">
    <property type="term" value="F:RNA-DNA hybrid ribonuclease activity"/>
    <property type="evidence" value="ECO:0007669"/>
    <property type="project" value="InterPro"/>
</dbReference>
<evidence type="ECO:0000313" key="2">
    <source>
        <dbReference type="EMBL" id="KAG8388292.1"/>
    </source>
</evidence>
<dbReference type="SUPFAM" id="SSF56672">
    <property type="entry name" value="DNA/RNA polymerases"/>
    <property type="match status" value="1"/>
</dbReference>
<proteinExistence type="predicted"/>
<dbReference type="InterPro" id="IPR044730">
    <property type="entry name" value="RNase_H-like_dom_plant"/>
</dbReference>
<dbReference type="GO" id="GO:0003676">
    <property type="term" value="F:nucleic acid binding"/>
    <property type="evidence" value="ECO:0007669"/>
    <property type="project" value="InterPro"/>
</dbReference>
<organism evidence="2 3">
    <name type="scientific">Buddleja alternifolia</name>
    <dbReference type="NCBI Taxonomy" id="168488"/>
    <lineage>
        <taxon>Eukaryota</taxon>
        <taxon>Viridiplantae</taxon>
        <taxon>Streptophyta</taxon>
        <taxon>Embryophyta</taxon>
        <taxon>Tracheophyta</taxon>
        <taxon>Spermatophyta</taxon>
        <taxon>Magnoliopsida</taxon>
        <taxon>eudicotyledons</taxon>
        <taxon>Gunneridae</taxon>
        <taxon>Pentapetalae</taxon>
        <taxon>asterids</taxon>
        <taxon>lamiids</taxon>
        <taxon>Lamiales</taxon>
        <taxon>Scrophulariaceae</taxon>
        <taxon>Buddlejeae</taxon>
        <taxon>Buddleja</taxon>
    </lineage>
</organism>